<dbReference type="Gene3D" id="3.30.43.10">
    <property type="entry name" value="Uridine Diphospho-n-acetylenolpyruvylglucosamine Reductase, domain 2"/>
    <property type="match status" value="1"/>
</dbReference>
<gene>
    <name evidence="3" type="ORF">CLV92_109191</name>
</gene>
<dbReference type="GO" id="GO:0071949">
    <property type="term" value="F:FAD binding"/>
    <property type="evidence" value="ECO:0007669"/>
    <property type="project" value="InterPro"/>
</dbReference>
<dbReference type="InterPro" id="IPR016167">
    <property type="entry name" value="FAD-bd_PCMH_sub1"/>
</dbReference>
<dbReference type="AlphaFoldDB" id="A0A2S6II61"/>
<dbReference type="GO" id="GO:0016020">
    <property type="term" value="C:membrane"/>
    <property type="evidence" value="ECO:0007669"/>
    <property type="project" value="InterPro"/>
</dbReference>
<evidence type="ECO:0000313" key="4">
    <source>
        <dbReference type="Proteomes" id="UP000239485"/>
    </source>
</evidence>
<comment type="caution">
    <text evidence="3">The sequence shown here is derived from an EMBL/GenBank/DDBJ whole genome shotgun (WGS) entry which is preliminary data.</text>
</comment>
<evidence type="ECO:0000259" key="2">
    <source>
        <dbReference type="PROSITE" id="PS51387"/>
    </source>
</evidence>
<dbReference type="Pfam" id="PF04030">
    <property type="entry name" value="ALO"/>
    <property type="match status" value="1"/>
</dbReference>
<dbReference type="PROSITE" id="PS51387">
    <property type="entry name" value="FAD_PCMH"/>
    <property type="match status" value="1"/>
</dbReference>
<dbReference type="Proteomes" id="UP000239485">
    <property type="component" value="Unassembled WGS sequence"/>
</dbReference>
<dbReference type="Gene3D" id="3.30.70.2520">
    <property type="match status" value="1"/>
</dbReference>
<evidence type="ECO:0000256" key="1">
    <source>
        <dbReference type="ARBA" id="ARBA00023002"/>
    </source>
</evidence>
<dbReference type="OrthoDB" id="9800184at2"/>
<dbReference type="InterPro" id="IPR016171">
    <property type="entry name" value="Vanillyl_alc_oxidase_C-sub2"/>
</dbReference>
<dbReference type="SUPFAM" id="SSF56176">
    <property type="entry name" value="FAD-binding/transporter-associated domain-like"/>
    <property type="match status" value="1"/>
</dbReference>
<name>A0A2S6II61_9ACTN</name>
<feature type="domain" description="FAD-binding PCMH-type" evidence="2">
    <location>
        <begin position="23"/>
        <end position="187"/>
    </location>
</feature>
<dbReference type="PANTHER" id="PTHR43762">
    <property type="entry name" value="L-GULONOLACTONE OXIDASE"/>
    <property type="match status" value="1"/>
</dbReference>
<dbReference type="InterPro" id="IPR016166">
    <property type="entry name" value="FAD-bd_PCMH"/>
</dbReference>
<dbReference type="Gene3D" id="1.10.45.10">
    <property type="entry name" value="Vanillyl-alcohol Oxidase, Chain A, domain 4"/>
    <property type="match status" value="1"/>
</dbReference>
<dbReference type="Gene3D" id="3.30.465.10">
    <property type="match status" value="1"/>
</dbReference>
<evidence type="ECO:0000313" key="3">
    <source>
        <dbReference type="EMBL" id="PPK93912.1"/>
    </source>
</evidence>
<dbReference type="EMBL" id="PTJD01000009">
    <property type="protein sequence ID" value="PPK93912.1"/>
    <property type="molecule type" value="Genomic_DNA"/>
</dbReference>
<dbReference type="Gene3D" id="3.30.70.2530">
    <property type="match status" value="1"/>
</dbReference>
<dbReference type="GO" id="GO:0003885">
    <property type="term" value="F:D-arabinono-1,4-lactone oxidase activity"/>
    <property type="evidence" value="ECO:0007669"/>
    <property type="project" value="InterPro"/>
</dbReference>
<dbReference type="PANTHER" id="PTHR43762:SF1">
    <property type="entry name" value="D-ARABINONO-1,4-LACTONE OXIDASE"/>
    <property type="match status" value="1"/>
</dbReference>
<dbReference type="InterPro" id="IPR016169">
    <property type="entry name" value="FAD-bd_PCMH_sub2"/>
</dbReference>
<proteinExistence type="predicted"/>
<dbReference type="InterPro" id="IPR010031">
    <property type="entry name" value="FAD_lactone_oxidase-like"/>
</dbReference>
<dbReference type="InterPro" id="IPR006094">
    <property type="entry name" value="Oxid_FAD_bind_N"/>
</dbReference>
<sequence length="429" mass="45928">MSTETASSGGSGTTPGLNWARNLRYSARTLHRPTSLDELRRVVTTARHVRALGTRHCFNDVADSPGDLVTLEGLPTEVDVDSAAGTARVSGATSYGVLAQELHAHGAALATMASLPHISVAGAVATATHGSGDRARNLAAVVRAVELVGADGELRRVERGEEDFAGSVVALGALGVVTHVELDVLPTYDVRQDVYSGLSFDALVENLDAVTSAAHSVSVFTDWTGPDTSQVWLKTRLADSADAPAELFGARPCTEPLNPVPEADVRNATQQLGMPGPWHERLPHFRFSFTPSKGEELQAEYLLPREHALEAIGALRELGPRIAPLLHVSEIRTVAADELWLSGSCGRDTVAVHFTFAQRQPEVLALLADVEAALDGLDARPHWGKLFTTPAQRLEALYPRFADFRALVARHDPGRRFANAFTDRVGVTG</sequence>
<dbReference type="InterPro" id="IPR007173">
    <property type="entry name" value="ALO_C"/>
</dbReference>
<dbReference type="Pfam" id="PF01565">
    <property type="entry name" value="FAD_binding_4"/>
    <property type="match status" value="1"/>
</dbReference>
<dbReference type="GO" id="GO:0080049">
    <property type="term" value="F:L-gulono-1,4-lactone dehydrogenase activity"/>
    <property type="evidence" value="ECO:0007669"/>
    <property type="project" value="TreeGrafter"/>
</dbReference>
<accession>A0A2S6II61</accession>
<dbReference type="InterPro" id="IPR036318">
    <property type="entry name" value="FAD-bd_PCMH-like_sf"/>
</dbReference>
<protein>
    <submittedName>
        <fullName evidence="3">Xylitol oxidase</fullName>
    </submittedName>
</protein>
<organism evidence="3 4">
    <name type="scientific">Kineococcus xinjiangensis</name>
    <dbReference type="NCBI Taxonomy" id="512762"/>
    <lineage>
        <taxon>Bacteria</taxon>
        <taxon>Bacillati</taxon>
        <taxon>Actinomycetota</taxon>
        <taxon>Actinomycetes</taxon>
        <taxon>Kineosporiales</taxon>
        <taxon>Kineosporiaceae</taxon>
        <taxon>Kineococcus</taxon>
    </lineage>
</organism>
<keyword evidence="1" id="KW-0560">Oxidoreductase</keyword>
<reference evidence="3 4" key="1">
    <citation type="submission" date="2018-02" db="EMBL/GenBank/DDBJ databases">
        <title>Genomic Encyclopedia of Archaeal and Bacterial Type Strains, Phase II (KMG-II): from individual species to whole genera.</title>
        <authorList>
            <person name="Goeker M."/>
        </authorList>
    </citation>
    <scope>NUCLEOTIDE SEQUENCE [LARGE SCALE GENOMIC DNA]</scope>
    <source>
        <strain evidence="3 4">DSM 22857</strain>
    </source>
</reference>
<dbReference type="RefSeq" id="WP_104433526.1">
    <property type="nucleotide sequence ID" value="NZ_PTJD01000009.1"/>
</dbReference>
<keyword evidence="4" id="KW-1185">Reference proteome</keyword>